<keyword evidence="11" id="KW-1185">Reference proteome</keyword>
<dbReference type="EMBL" id="CP010427">
    <property type="protein sequence ID" value="AJC48422.1"/>
    <property type="molecule type" value="Genomic_DNA"/>
</dbReference>
<evidence type="ECO:0000313" key="11">
    <source>
        <dbReference type="Proteomes" id="UP000031104"/>
    </source>
</evidence>
<keyword evidence="7 9" id="KW-1133">Transmembrane helix</keyword>
<dbReference type="PROSITE" id="PS51257">
    <property type="entry name" value="PROKAR_LIPOPROTEIN"/>
    <property type="match status" value="1"/>
</dbReference>
<dbReference type="Gene3D" id="1.20.1740.10">
    <property type="entry name" value="Amino acid/polyamine transporter I"/>
    <property type="match status" value="1"/>
</dbReference>
<keyword evidence="2" id="KW-0813">Transport</keyword>
<evidence type="ECO:0000256" key="8">
    <source>
        <dbReference type="ARBA" id="ARBA00023136"/>
    </source>
</evidence>
<sequence length="402" mass="45113">MVSRSFGSALLIIGTTIGAGMLSLPLVVASCGFIVAIVLLVMSWCVMYITAIRLLNVCAKYPLGVNFTTMMQSKVPKVYQISFSVIYLLLLYSLMSAYTTQGAELVNYAYAIVTPTKHNIFLPALIFILIFSFFMYNYRISDYTNRFFVFLKFIFFILAIAVMLLYIAPVYLNSMPLSLLAIVFAWPTLLPSFGFHNVIPVIYEYQQGDIKSIRKSIFAGSISVLVIYIVWLLLALALIPQQGLHSYQTLFSSGNNTPSGFVEQIKTVTNSNLLEFGLNIFIHIAIITSFIGVAISLMHYIKDLFIKNGKHINNFSLSLFCFVPPLIFTVFYPKGFILALQYAAIFAVIIFVYTPIFLNKNVAPNVDSKKTSLNFYAVVLGSAVIICQIINLYFDIDPFKNL</sequence>
<feature type="transmembrane region" description="Helical" evidence="9">
    <location>
        <begin position="178"/>
        <end position="205"/>
    </location>
</feature>
<dbReference type="KEGG" id="fgu:SD28_01535"/>
<evidence type="ECO:0000256" key="7">
    <source>
        <dbReference type="ARBA" id="ARBA00022989"/>
    </source>
</evidence>
<feature type="transmembrane region" description="Helical" evidence="9">
    <location>
        <begin position="280"/>
        <end position="300"/>
    </location>
</feature>
<comment type="subcellular location">
    <subcellularLocation>
        <location evidence="1">Cell inner membrane</location>
        <topology evidence="1">Multi-pass membrane protein</topology>
    </subcellularLocation>
</comment>
<accession>A0A0A8E491</accession>
<proteinExistence type="predicted"/>
<keyword evidence="4" id="KW-0997">Cell inner membrane</keyword>
<keyword evidence="8 9" id="KW-0472">Membrane</keyword>
<dbReference type="Pfam" id="PF03222">
    <property type="entry name" value="Trp_Tyr_perm"/>
    <property type="match status" value="1"/>
</dbReference>
<evidence type="ECO:0000256" key="9">
    <source>
        <dbReference type="SAM" id="Phobius"/>
    </source>
</evidence>
<dbReference type="GO" id="GO:0015173">
    <property type="term" value="F:aromatic amino acid transmembrane transporter activity"/>
    <property type="evidence" value="ECO:0007669"/>
    <property type="project" value="InterPro"/>
</dbReference>
<protein>
    <submittedName>
        <fullName evidence="10">Amino acid transporter</fullName>
    </submittedName>
</protein>
<dbReference type="InterPro" id="IPR018227">
    <property type="entry name" value="Amino_acid_transport_2"/>
</dbReference>
<feature type="transmembrane region" description="Helical" evidence="9">
    <location>
        <begin position="217"/>
        <end position="239"/>
    </location>
</feature>
<evidence type="ECO:0000256" key="6">
    <source>
        <dbReference type="ARBA" id="ARBA00022970"/>
    </source>
</evidence>
<dbReference type="RefSeq" id="WP_039123384.1">
    <property type="nucleotide sequence ID" value="NZ_CP010427.1"/>
</dbReference>
<feature type="transmembrane region" description="Helical" evidence="9">
    <location>
        <begin position="7"/>
        <end position="27"/>
    </location>
</feature>
<dbReference type="PANTHER" id="PTHR46997">
    <property type="entry name" value="LOW AFFINITY TRYPTOPHAN PERMEASE-RELATED"/>
    <property type="match status" value="1"/>
</dbReference>
<dbReference type="PRINTS" id="PR00166">
    <property type="entry name" value="AROAAPRMEASE"/>
</dbReference>
<dbReference type="OrthoDB" id="18749at2"/>
<evidence type="ECO:0000256" key="1">
    <source>
        <dbReference type="ARBA" id="ARBA00004429"/>
    </source>
</evidence>
<feature type="transmembrane region" description="Helical" evidence="9">
    <location>
        <begin position="78"/>
        <end position="100"/>
    </location>
</feature>
<gene>
    <name evidence="10" type="ORF">SD28_01535</name>
</gene>
<dbReference type="HOGENOM" id="CLU_038102_3_0_6"/>
<keyword evidence="3" id="KW-1003">Cell membrane</keyword>
<feature type="transmembrane region" description="Helical" evidence="9">
    <location>
        <begin position="373"/>
        <end position="394"/>
    </location>
</feature>
<evidence type="ECO:0000256" key="2">
    <source>
        <dbReference type="ARBA" id="ARBA00022448"/>
    </source>
</evidence>
<dbReference type="PANTHER" id="PTHR46997:SF2">
    <property type="entry name" value="TYROSINE-SPECIFIC TRANSPORT SYSTEM"/>
    <property type="match status" value="1"/>
</dbReference>
<feature type="transmembrane region" description="Helical" evidence="9">
    <location>
        <begin position="33"/>
        <end position="57"/>
    </location>
</feature>
<dbReference type="GO" id="GO:0003333">
    <property type="term" value="P:amino acid transmembrane transport"/>
    <property type="evidence" value="ECO:0007669"/>
    <property type="project" value="InterPro"/>
</dbReference>
<feature type="transmembrane region" description="Helical" evidence="9">
    <location>
        <begin position="120"/>
        <end position="138"/>
    </location>
</feature>
<reference evidence="10 11" key="1">
    <citation type="submission" date="2014-12" db="EMBL/GenBank/DDBJ databases">
        <title>Complete genome sequence of Francisella guanzhouensis strain 08HL01032 isolated from air-conditioning system in China.</title>
        <authorList>
            <person name="Svensson D."/>
            <person name="Ohrman C."/>
            <person name="Backman S."/>
            <person name="Karlsson E."/>
            <person name="Nilsson E."/>
            <person name="Bystrom M."/>
            <person name="Larkeryd A."/>
            <person name="Stenberg P."/>
            <person name="Scholtz H.C."/>
            <person name="Forsman M."/>
            <person name="Sjodin A."/>
        </authorList>
    </citation>
    <scope>NUCLEOTIDE SEQUENCE [LARGE SCALE GENOMIC DNA]</scope>
    <source>
        <strain evidence="10 11">08HL01032</strain>
    </source>
</reference>
<dbReference type="Proteomes" id="UP000031104">
    <property type="component" value="Chromosome"/>
</dbReference>
<keyword evidence="5 9" id="KW-0812">Transmembrane</keyword>
<evidence type="ECO:0000256" key="3">
    <source>
        <dbReference type="ARBA" id="ARBA00022475"/>
    </source>
</evidence>
<dbReference type="InterPro" id="IPR013059">
    <property type="entry name" value="Trp_tyr_transpt"/>
</dbReference>
<feature type="transmembrane region" description="Helical" evidence="9">
    <location>
        <begin position="338"/>
        <end position="358"/>
    </location>
</feature>
<dbReference type="AlphaFoldDB" id="A0A0A8E491"/>
<evidence type="ECO:0000313" key="10">
    <source>
        <dbReference type="EMBL" id="AJC48422.1"/>
    </source>
</evidence>
<evidence type="ECO:0000256" key="4">
    <source>
        <dbReference type="ARBA" id="ARBA00022519"/>
    </source>
</evidence>
<dbReference type="STRING" id="594679.SD28_01535"/>
<keyword evidence="6" id="KW-0029">Amino-acid transport</keyword>
<dbReference type="GO" id="GO:0005886">
    <property type="term" value="C:plasma membrane"/>
    <property type="evidence" value="ECO:0007669"/>
    <property type="project" value="UniProtKB-SubCell"/>
</dbReference>
<name>A0A0A8E491_9GAMM</name>
<feature type="transmembrane region" description="Helical" evidence="9">
    <location>
        <begin position="312"/>
        <end position="332"/>
    </location>
</feature>
<feature type="transmembrane region" description="Helical" evidence="9">
    <location>
        <begin position="150"/>
        <end position="172"/>
    </location>
</feature>
<organism evidence="10 11">
    <name type="scientific">Allofrancisella guangzhouensis</name>
    <dbReference type="NCBI Taxonomy" id="594679"/>
    <lineage>
        <taxon>Bacteria</taxon>
        <taxon>Pseudomonadati</taxon>
        <taxon>Pseudomonadota</taxon>
        <taxon>Gammaproteobacteria</taxon>
        <taxon>Thiotrichales</taxon>
        <taxon>Francisellaceae</taxon>
        <taxon>Allofrancisella</taxon>
    </lineage>
</organism>
<evidence type="ECO:0000256" key="5">
    <source>
        <dbReference type="ARBA" id="ARBA00022692"/>
    </source>
</evidence>